<dbReference type="Proteomes" id="UP001595765">
    <property type="component" value="Unassembled WGS sequence"/>
</dbReference>
<protein>
    <recommendedName>
        <fullName evidence="3">ABM domain-containing protein</fullName>
    </recommendedName>
</protein>
<accession>A0ABV8HNH9</accession>
<dbReference type="EMBL" id="JBHSBB010000010">
    <property type="protein sequence ID" value="MFC4032411.1"/>
    <property type="molecule type" value="Genomic_DNA"/>
</dbReference>
<gene>
    <name evidence="1" type="ORF">ACFO3J_13070</name>
</gene>
<proteinExistence type="predicted"/>
<name>A0ABV8HNH9_9ACTN</name>
<keyword evidence="2" id="KW-1185">Reference proteome</keyword>
<evidence type="ECO:0000313" key="1">
    <source>
        <dbReference type="EMBL" id="MFC4032411.1"/>
    </source>
</evidence>
<dbReference type="RefSeq" id="WP_386429355.1">
    <property type="nucleotide sequence ID" value="NZ_JBHSBB010000010.1"/>
</dbReference>
<organism evidence="1 2">
    <name type="scientific">Streptomyces polygonati</name>
    <dbReference type="NCBI Taxonomy" id="1617087"/>
    <lineage>
        <taxon>Bacteria</taxon>
        <taxon>Bacillati</taxon>
        <taxon>Actinomycetota</taxon>
        <taxon>Actinomycetes</taxon>
        <taxon>Kitasatosporales</taxon>
        <taxon>Streptomycetaceae</taxon>
        <taxon>Streptomyces</taxon>
    </lineage>
</organism>
<comment type="caution">
    <text evidence="1">The sequence shown here is derived from an EMBL/GenBank/DDBJ whole genome shotgun (WGS) entry which is preliminary data.</text>
</comment>
<reference evidence="2" key="1">
    <citation type="journal article" date="2019" name="Int. J. Syst. Evol. Microbiol.">
        <title>The Global Catalogue of Microorganisms (GCM) 10K type strain sequencing project: providing services to taxonomists for standard genome sequencing and annotation.</title>
        <authorList>
            <consortium name="The Broad Institute Genomics Platform"/>
            <consortium name="The Broad Institute Genome Sequencing Center for Infectious Disease"/>
            <person name="Wu L."/>
            <person name="Ma J."/>
        </authorList>
    </citation>
    <scope>NUCLEOTIDE SEQUENCE [LARGE SCALE GENOMIC DNA]</scope>
    <source>
        <strain evidence="2">CGMCC 4.7237</strain>
    </source>
</reference>
<evidence type="ECO:0008006" key="3">
    <source>
        <dbReference type="Google" id="ProtNLM"/>
    </source>
</evidence>
<sequence length="94" mass="9758">MPIAAVMTFKGATLEQYDQALADMGFSAGGAAAPGELFHFATAIDGGIQITEIWESPDQFEAFSRDVVGPAAGKAGITELPEVSVLPVHNHLSA</sequence>
<evidence type="ECO:0000313" key="2">
    <source>
        <dbReference type="Proteomes" id="UP001595765"/>
    </source>
</evidence>